<gene>
    <name evidence="1" type="ORF">UV8b_07576</name>
</gene>
<dbReference type="Proteomes" id="UP000027002">
    <property type="component" value="Chromosome 6"/>
</dbReference>
<name>A0A8E5HXA7_USTVR</name>
<dbReference type="KEGG" id="uvi:66068353"/>
<protein>
    <submittedName>
        <fullName evidence="1">Uncharacterized protein</fullName>
    </submittedName>
</protein>
<dbReference type="RefSeq" id="XP_043001008.1">
    <property type="nucleotide sequence ID" value="XM_043145073.1"/>
</dbReference>
<reference evidence="1" key="1">
    <citation type="submission" date="2020-03" db="EMBL/GenBank/DDBJ databases">
        <title>A mixture of massive structural variations and highly conserved coding sequences in Ustilaginoidea virens genome.</title>
        <authorList>
            <person name="Zhang K."/>
            <person name="Zhao Z."/>
            <person name="Zhang Z."/>
            <person name="Li Y."/>
            <person name="Hsiang T."/>
            <person name="Sun W."/>
        </authorList>
    </citation>
    <scope>NUCLEOTIDE SEQUENCE</scope>
    <source>
        <strain evidence="1">UV-8b</strain>
    </source>
</reference>
<dbReference type="AlphaFoldDB" id="A0A8E5HXA7"/>
<proteinExistence type="predicted"/>
<dbReference type="GeneID" id="66068353"/>
<sequence length="139" mass="14957">MPSYLHGKAKRGQIVEARSWYNARCKCRKGQLFSIARRCSLAVKSLVIKITHSLCAASHLPFTTFPPPLLGAVIRAGSFGFLLVALCRVPSSAPCSKGFDRSSGDPYPKSCVQGQISLSRGMPVGRILGFCGTARDCLP</sequence>
<accession>A0A8E5HXA7</accession>
<evidence type="ECO:0000313" key="1">
    <source>
        <dbReference type="EMBL" id="QUC23335.1"/>
    </source>
</evidence>
<organism evidence="1 2">
    <name type="scientific">Ustilaginoidea virens</name>
    <name type="common">Rice false smut fungus</name>
    <name type="synonym">Villosiclava virens</name>
    <dbReference type="NCBI Taxonomy" id="1159556"/>
    <lineage>
        <taxon>Eukaryota</taxon>
        <taxon>Fungi</taxon>
        <taxon>Dikarya</taxon>
        <taxon>Ascomycota</taxon>
        <taxon>Pezizomycotina</taxon>
        <taxon>Sordariomycetes</taxon>
        <taxon>Hypocreomycetidae</taxon>
        <taxon>Hypocreales</taxon>
        <taxon>Clavicipitaceae</taxon>
        <taxon>Ustilaginoidea</taxon>
    </lineage>
</organism>
<dbReference type="EMBL" id="CP072758">
    <property type="protein sequence ID" value="QUC23335.1"/>
    <property type="molecule type" value="Genomic_DNA"/>
</dbReference>
<keyword evidence="2" id="KW-1185">Reference proteome</keyword>
<evidence type="ECO:0000313" key="2">
    <source>
        <dbReference type="Proteomes" id="UP000027002"/>
    </source>
</evidence>